<evidence type="ECO:0000313" key="2">
    <source>
        <dbReference type="Proteomes" id="UP001472677"/>
    </source>
</evidence>
<sequence>MLVCSSTETLCAPHHHHHGNFSIAKTTQTLSLRPVSFSPMQSHLLLKGYGYGYGVELYPTDKLAGLFARVGDLPPIPIQEGDGELQGLHGLVLPHCL</sequence>
<proteinExistence type="predicted"/>
<organism evidence="1 2">
    <name type="scientific">Hibiscus sabdariffa</name>
    <name type="common">roselle</name>
    <dbReference type="NCBI Taxonomy" id="183260"/>
    <lineage>
        <taxon>Eukaryota</taxon>
        <taxon>Viridiplantae</taxon>
        <taxon>Streptophyta</taxon>
        <taxon>Embryophyta</taxon>
        <taxon>Tracheophyta</taxon>
        <taxon>Spermatophyta</taxon>
        <taxon>Magnoliopsida</taxon>
        <taxon>eudicotyledons</taxon>
        <taxon>Gunneridae</taxon>
        <taxon>Pentapetalae</taxon>
        <taxon>rosids</taxon>
        <taxon>malvids</taxon>
        <taxon>Malvales</taxon>
        <taxon>Malvaceae</taxon>
        <taxon>Malvoideae</taxon>
        <taxon>Hibiscus</taxon>
    </lineage>
</organism>
<protein>
    <submittedName>
        <fullName evidence="1">Uncharacterized protein</fullName>
    </submittedName>
</protein>
<dbReference type="EMBL" id="JBBPBM010000021">
    <property type="protein sequence ID" value="KAK8548925.1"/>
    <property type="molecule type" value="Genomic_DNA"/>
</dbReference>
<gene>
    <name evidence="1" type="ORF">V6N12_061827</name>
</gene>
<accession>A0ABR2DY76</accession>
<comment type="caution">
    <text evidence="1">The sequence shown here is derived from an EMBL/GenBank/DDBJ whole genome shotgun (WGS) entry which is preliminary data.</text>
</comment>
<dbReference type="Proteomes" id="UP001472677">
    <property type="component" value="Unassembled WGS sequence"/>
</dbReference>
<evidence type="ECO:0000313" key="1">
    <source>
        <dbReference type="EMBL" id="KAK8548925.1"/>
    </source>
</evidence>
<reference evidence="1 2" key="1">
    <citation type="journal article" date="2024" name="G3 (Bethesda)">
        <title>Genome assembly of Hibiscus sabdariffa L. provides insights into metabolisms of medicinal natural products.</title>
        <authorList>
            <person name="Kim T."/>
        </authorList>
    </citation>
    <scope>NUCLEOTIDE SEQUENCE [LARGE SCALE GENOMIC DNA]</scope>
    <source>
        <strain evidence="1">TK-2024</strain>
        <tissue evidence="1">Old leaves</tissue>
    </source>
</reference>
<keyword evidence="2" id="KW-1185">Reference proteome</keyword>
<name>A0ABR2DY76_9ROSI</name>